<evidence type="ECO:0000259" key="1">
    <source>
        <dbReference type="Pfam" id="PF07561"/>
    </source>
</evidence>
<gene>
    <name evidence="2" type="ORF">TICRE_12240</name>
</gene>
<evidence type="ECO:0000313" key="3">
    <source>
        <dbReference type="Proteomes" id="UP000186112"/>
    </source>
</evidence>
<dbReference type="OrthoDB" id="1739902at2"/>
<dbReference type="InterPro" id="IPR011437">
    <property type="entry name" value="DUF1540"/>
</dbReference>
<dbReference type="RefSeq" id="WP_075726153.1">
    <property type="nucleotide sequence ID" value="NZ_LTDM01000017.1"/>
</dbReference>
<dbReference type="AlphaFoldDB" id="A0A1U7M676"/>
<keyword evidence="3" id="KW-1185">Reference proteome</keyword>
<organism evidence="2 3">
    <name type="scientific">Tissierella creatinophila DSM 6911</name>
    <dbReference type="NCBI Taxonomy" id="1123403"/>
    <lineage>
        <taxon>Bacteria</taxon>
        <taxon>Bacillati</taxon>
        <taxon>Bacillota</taxon>
        <taxon>Tissierellia</taxon>
        <taxon>Tissierellales</taxon>
        <taxon>Tissierellaceae</taxon>
        <taxon>Tissierella</taxon>
    </lineage>
</organism>
<name>A0A1U7M676_TISCR</name>
<dbReference type="Proteomes" id="UP000186112">
    <property type="component" value="Unassembled WGS sequence"/>
</dbReference>
<sequence length="57" mass="6331">MHNKDEVIEGVKCIVNNCHYNSEGNKCVAGKIEIAPRNANSSEETDCNTFKSIETMN</sequence>
<accession>A0A1U7M676</accession>
<dbReference type="Pfam" id="PF07561">
    <property type="entry name" value="DUF1540"/>
    <property type="match status" value="1"/>
</dbReference>
<proteinExistence type="predicted"/>
<reference evidence="2 3" key="1">
    <citation type="submission" date="2016-02" db="EMBL/GenBank/DDBJ databases">
        <title>Genome sequence of Tissierella creatinophila DSM 6911.</title>
        <authorList>
            <person name="Poehlein A."/>
            <person name="Daniel R."/>
        </authorList>
    </citation>
    <scope>NUCLEOTIDE SEQUENCE [LARGE SCALE GENOMIC DNA]</scope>
    <source>
        <strain evidence="2 3">DSM 6911</strain>
    </source>
</reference>
<evidence type="ECO:0000313" key="2">
    <source>
        <dbReference type="EMBL" id="OLS02807.1"/>
    </source>
</evidence>
<feature type="domain" description="DUF1540" evidence="1">
    <location>
        <begin position="11"/>
        <end position="50"/>
    </location>
</feature>
<protein>
    <recommendedName>
        <fullName evidence="1">DUF1540 domain-containing protein</fullName>
    </recommendedName>
</protein>
<comment type="caution">
    <text evidence="2">The sequence shown here is derived from an EMBL/GenBank/DDBJ whole genome shotgun (WGS) entry which is preliminary data.</text>
</comment>
<dbReference type="EMBL" id="LTDM01000017">
    <property type="protein sequence ID" value="OLS02807.1"/>
    <property type="molecule type" value="Genomic_DNA"/>
</dbReference>